<proteinExistence type="predicted"/>
<evidence type="ECO:0000256" key="2">
    <source>
        <dbReference type="ARBA" id="ARBA00022801"/>
    </source>
</evidence>
<feature type="domain" description="Calcineurin-like phosphoesterase" evidence="5">
    <location>
        <begin position="80"/>
        <end position="324"/>
    </location>
</feature>
<feature type="region of interest" description="Disordered" evidence="3">
    <location>
        <begin position="19"/>
        <end position="75"/>
    </location>
</feature>
<evidence type="ECO:0000256" key="1">
    <source>
        <dbReference type="ARBA" id="ARBA00022729"/>
    </source>
</evidence>
<dbReference type="InterPro" id="IPR004843">
    <property type="entry name" value="Calcineurin-like_PHP"/>
</dbReference>
<reference evidence="6 7" key="1">
    <citation type="submission" date="2012-09" db="EMBL/GenBank/DDBJ databases">
        <title>Genome Sequence of alkane-degrading Bacterium Alcanivorax sp. 6-D-6.</title>
        <authorList>
            <person name="Lai Q."/>
            <person name="Shao Z."/>
        </authorList>
    </citation>
    <scope>NUCLEOTIDE SEQUENCE [LARGE SCALE GENOMIC DNA]</scope>
    <source>
        <strain evidence="6 7">6-D-6</strain>
    </source>
</reference>
<evidence type="ECO:0000256" key="3">
    <source>
        <dbReference type="SAM" id="MobiDB-lite"/>
    </source>
</evidence>
<dbReference type="EMBL" id="AQPF01000055">
    <property type="protein sequence ID" value="KAF0803115.1"/>
    <property type="molecule type" value="Genomic_DNA"/>
</dbReference>
<feature type="compositionally biased region" description="Gly residues" evidence="3">
    <location>
        <begin position="42"/>
        <end position="61"/>
    </location>
</feature>
<keyword evidence="2" id="KW-0378">Hydrolase</keyword>
<dbReference type="Proteomes" id="UP000771797">
    <property type="component" value="Unassembled WGS sequence"/>
</dbReference>
<evidence type="ECO:0000259" key="5">
    <source>
        <dbReference type="Pfam" id="PF00149"/>
    </source>
</evidence>
<accession>A0ABQ6Y3C5</accession>
<feature type="chain" id="PRO_5046339464" evidence="4">
    <location>
        <begin position="30"/>
        <end position="717"/>
    </location>
</feature>
<dbReference type="InterPro" id="IPR051558">
    <property type="entry name" value="Metallophosphoesterase_PAP"/>
</dbReference>
<dbReference type="Pfam" id="PF00149">
    <property type="entry name" value="Metallophos"/>
    <property type="match status" value="1"/>
</dbReference>
<dbReference type="Gene3D" id="3.60.21.10">
    <property type="match status" value="1"/>
</dbReference>
<dbReference type="RefSeq" id="WP_159661609.1">
    <property type="nucleotide sequence ID" value="NZ_AQPF01000055.1"/>
</dbReference>
<evidence type="ECO:0000313" key="7">
    <source>
        <dbReference type="Proteomes" id="UP000771797"/>
    </source>
</evidence>
<feature type="compositionally biased region" description="Acidic residues" evidence="3">
    <location>
        <begin position="62"/>
        <end position="74"/>
    </location>
</feature>
<evidence type="ECO:0000313" key="6">
    <source>
        <dbReference type="EMBL" id="KAF0803115.1"/>
    </source>
</evidence>
<keyword evidence="7" id="KW-1185">Reference proteome</keyword>
<keyword evidence="1 4" id="KW-0732">Signal</keyword>
<organism evidence="6 7">
    <name type="scientific">Alcanivorax xiamenensis</name>
    <dbReference type="NCBI Taxonomy" id="1177156"/>
    <lineage>
        <taxon>Bacteria</taxon>
        <taxon>Pseudomonadati</taxon>
        <taxon>Pseudomonadota</taxon>
        <taxon>Gammaproteobacteria</taxon>
        <taxon>Oceanospirillales</taxon>
        <taxon>Alcanivoracaceae</taxon>
        <taxon>Alcanivorax</taxon>
    </lineage>
</organism>
<sequence>MKPLWTLLPLLAALTLAACGGGGSSGSDADGGANPDPSAPGDGDGNNGGDGDGGSDGGDGNGDPDPDPEPEPEPEPLASLRFIVIGDSGSGSSGQYAVGEAIAAVCNRKGGMDETSAAAGCHLALGLGDNIYESGVTSVDDPQFEEKFEKPFEPIQLPFYMVLGNHDNTGYVGGDGAGNARGEFQVDYHYFDGRLSNRWKMPDRYYRHTPAPTTRDGSPLVDFFALDSNPIAGGFADPDIAYAYHTYGVDQRNWAVNALAGSNAVFKIAMAHHPYLSNGSHGNAGNYDGVPRQILPVLAGTRWKAFLEEAVCDQADFFLAGHDHDLQVLPGVPSSCGRTEFMVSGAAGKHRSIDDPQRNQALFQQGDEYGFMWLQATEADEQNQTPASLCLEVYVVDKDAEGLGVIDGSDELTPAFTHCYDKQPKTGLTPGNDFTGQPIGDGALPLPLPEDFDATFTGPLKELREALVSGFTEAGADLPPEMRQTLDQLIAGMDILLNALDAATAAIVNGDSSEITQSVEAVLAAAEQLQAIDTSGLPAPFDQLGGAFQSLAAGIGSGETEPGEGSTVDDIAFIAGPLVELSRNLHNILDGIEEVMPEEVPVFAGLTSVLSTVTLGLANTLEQLVALDVSAGGDELVGTVQQTLENLVNDVLWLNKIPGAGDYTTLPGDFLSSVLSTLVREITTILDTVLEGPLDLLRDLLSPITGLLRDLLSGLFG</sequence>
<dbReference type="SUPFAM" id="SSF56300">
    <property type="entry name" value="Metallo-dependent phosphatases"/>
    <property type="match status" value="1"/>
</dbReference>
<dbReference type="PROSITE" id="PS51257">
    <property type="entry name" value="PROKAR_LIPOPROTEIN"/>
    <property type="match status" value="1"/>
</dbReference>
<comment type="caution">
    <text evidence="6">The sequence shown here is derived from an EMBL/GenBank/DDBJ whole genome shotgun (WGS) entry which is preliminary data.</text>
</comment>
<evidence type="ECO:0000256" key="4">
    <source>
        <dbReference type="SAM" id="SignalP"/>
    </source>
</evidence>
<dbReference type="PANTHER" id="PTHR10161:SF14">
    <property type="entry name" value="TARTRATE-RESISTANT ACID PHOSPHATASE TYPE 5"/>
    <property type="match status" value="1"/>
</dbReference>
<dbReference type="InterPro" id="IPR029052">
    <property type="entry name" value="Metallo-depent_PP-like"/>
</dbReference>
<gene>
    <name evidence="6" type="ORF">A6D6_03806</name>
</gene>
<dbReference type="PANTHER" id="PTHR10161">
    <property type="entry name" value="TARTRATE-RESISTANT ACID PHOSPHATASE TYPE 5"/>
    <property type="match status" value="1"/>
</dbReference>
<protein>
    <submittedName>
        <fullName evidence="6">Metallophosphoesterase-like protein</fullName>
    </submittedName>
</protein>
<name>A0ABQ6Y3C5_9GAMM</name>
<feature type="compositionally biased region" description="Low complexity" evidence="3">
    <location>
        <begin position="26"/>
        <end position="41"/>
    </location>
</feature>
<feature type="signal peptide" evidence="4">
    <location>
        <begin position="1"/>
        <end position="29"/>
    </location>
</feature>